<sequence>MTSRRATGFGLLVGLAMPVMAAAQQPAPARQAGPGLSADGSAITGLSASQLFDLADQARAGGRLADAEAIYKALARDPDLQVRSEARFRLGMMLADEKRFADAALAFRAIIDEQPNAARVRLELARVLAAMGDEGRARQQLRAAQATGLPPQVAQVVDRFASALRSNRKFGGNFEFALAPDSNINRATDAKVLDTVIAPLNLSDDAREQSGLGAHVSGQVYARLPLTPSLMLVPRLSGDGTLYKRSQFNDVSGSAQLGLEWQTGSGDRIMPSFGATQRYYGGDVYARTASADLRWTHRLGARAQSDIGFSYGRTHYLRNSAQDGDLFSLSAGIERALTARTGVSVVLSGLRQTARDPGYATISGGVSLLGWRDLGKTTLFASVTARRLESDAVLFPFTDRRKEWYLRGGVGATFRQIEVAGFSPVVRIAYERNISSVGIYDYHRIAVDVGITRAF</sequence>
<feature type="domain" description="Surface lipoprotein assembly modifier C-terminal" evidence="3">
    <location>
        <begin position="173"/>
        <end position="455"/>
    </location>
</feature>
<dbReference type="RefSeq" id="WP_214624324.1">
    <property type="nucleotide sequence ID" value="NZ_JAHGAW010000009.1"/>
</dbReference>
<reference evidence="4" key="1">
    <citation type="submission" date="2021-05" db="EMBL/GenBank/DDBJ databases">
        <title>Genome of Sphingobium sp. strain.</title>
        <authorList>
            <person name="Fan R."/>
        </authorList>
    </citation>
    <scope>NUCLEOTIDE SEQUENCE</scope>
    <source>
        <strain evidence="4">H33</strain>
    </source>
</reference>
<dbReference type="InterPro" id="IPR007655">
    <property type="entry name" value="Slam_C"/>
</dbReference>
<dbReference type="EMBL" id="JAHGAW010000009">
    <property type="protein sequence ID" value="MBT2188066.1"/>
    <property type="molecule type" value="Genomic_DNA"/>
</dbReference>
<dbReference type="Gene3D" id="1.25.40.10">
    <property type="entry name" value="Tetratricopeptide repeat domain"/>
    <property type="match status" value="1"/>
</dbReference>
<dbReference type="PROSITE" id="PS50005">
    <property type="entry name" value="TPR"/>
    <property type="match status" value="1"/>
</dbReference>
<feature type="signal peptide" evidence="2">
    <location>
        <begin position="1"/>
        <end position="21"/>
    </location>
</feature>
<dbReference type="Pfam" id="PF04575">
    <property type="entry name" value="SlipAM"/>
    <property type="match status" value="1"/>
</dbReference>
<gene>
    <name evidence="4" type="ORF">KK488_14015</name>
</gene>
<dbReference type="SUPFAM" id="SSF48452">
    <property type="entry name" value="TPR-like"/>
    <property type="match status" value="1"/>
</dbReference>
<comment type="caution">
    <text evidence="4">The sequence shown here is derived from an EMBL/GenBank/DDBJ whole genome shotgun (WGS) entry which is preliminary data.</text>
</comment>
<dbReference type="Proteomes" id="UP001138757">
    <property type="component" value="Unassembled WGS sequence"/>
</dbReference>
<dbReference type="AlphaFoldDB" id="A0A9X1DDI9"/>
<evidence type="ECO:0000313" key="4">
    <source>
        <dbReference type="EMBL" id="MBT2188066.1"/>
    </source>
</evidence>
<evidence type="ECO:0000256" key="2">
    <source>
        <dbReference type="SAM" id="SignalP"/>
    </source>
</evidence>
<evidence type="ECO:0000259" key="3">
    <source>
        <dbReference type="Pfam" id="PF04575"/>
    </source>
</evidence>
<dbReference type="InterPro" id="IPR019734">
    <property type="entry name" value="TPR_rpt"/>
</dbReference>
<proteinExistence type="predicted"/>
<feature type="repeat" description="TPR" evidence="1">
    <location>
        <begin position="84"/>
        <end position="117"/>
    </location>
</feature>
<protein>
    <submittedName>
        <fullName evidence="4">DUF560 domain-containing protein</fullName>
    </submittedName>
</protein>
<feature type="chain" id="PRO_5040811000" evidence="2">
    <location>
        <begin position="22"/>
        <end position="455"/>
    </location>
</feature>
<keyword evidence="5" id="KW-1185">Reference proteome</keyword>
<accession>A0A9X1DDI9</accession>
<dbReference type="InterPro" id="IPR011990">
    <property type="entry name" value="TPR-like_helical_dom_sf"/>
</dbReference>
<name>A0A9X1DDI9_9SPHN</name>
<organism evidence="4 5">
    <name type="scientific">Sphingobium nicotianae</name>
    <dbReference type="NCBI Taxonomy" id="2782607"/>
    <lineage>
        <taxon>Bacteria</taxon>
        <taxon>Pseudomonadati</taxon>
        <taxon>Pseudomonadota</taxon>
        <taxon>Alphaproteobacteria</taxon>
        <taxon>Sphingomonadales</taxon>
        <taxon>Sphingomonadaceae</taxon>
        <taxon>Sphingobium</taxon>
    </lineage>
</organism>
<keyword evidence="1" id="KW-0802">TPR repeat</keyword>
<evidence type="ECO:0000256" key="1">
    <source>
        <dbReference type="PROSITE-ProRule" id="PRU00339"/>
    </source>
</evidence>
<evidence type="ECO:0000313" key="5">
    <source>
        <dbReference type="Proteomes" id="UP001138757"/>
    </source>
</evidence>
<dbReference type="Pfam" id="PF14559">
    <property type="entry name" value="TPR_19"/>
    <property type="match status" value="1"/>
</dbReference>
<keyword evidence="2" id="KW-0732">Signal</keyword>